<protein>
    <submittedName>
        <fullName evidence="1">Uncharacterized protein</fullName>
    </submittedName>
</protein>
<dbReference type="InterPro" id="IPR027417">
    <property type="entry name" value="P-loop_NTPase"/>
</dbReference>
<dbReference type="Gene3D" id="3.40.50.300">
    <property type="entry name" value="P-loop containing nucleotide triphosphate hydrolases"/>
    <property type="match status" value="2"/>
</dbReference>
<keyword evidence="2" id="KW-1185">Reference proteome</keyword>
<proteinExistence type="predicted"/>
<sequence>MASRACAQGGEENDTSCYYDVLVIGRTGQGKSTLANKFIGVDPETRSLLKEPETGKGIKDVIRRWDCNENDEPYFETASGIESVTHRCKVLSNEIDKNRLLDTVGFADSELTAKYGVVQGNIQSFRRILQVQRQCELRFSRVVYFFPVRGPPRRADGTLQEEIKVMYDYFDTKIFDIMVVVATNDEKCQGSEFTQEDIDRAEKVFITAFEKISQSRLPKCPPVIYLPLNTTPKEISDKIVGAPVISDADTLCFSPEFPRYPPRVELSFENRCTRCAVKIVYQRLHDGTKNPVKVIYGNDNEEQYDNSGCHPLFIPKHSKFVKLVGGIGHILTLGTFKLVEWLLDGSIRVWPSFFDGQESNDVTVKEKGVEFIDAHYLDLLQVLKMTARLSGQVEVMPNNTSEDEDFSYFDILVIGNTGMGKSTLANKLVGIDPDTKELFEAVPKREREASAIKRWDVEGDANLYFETGDGTDSVTKACKVLSNENTMNRVLDAPGFTDVDLAYSYGVARGNKQCLRWVLQNQRQHDLRFSRVVYFMPQRGIPERVQGTFQEEIKVLHDYFGEKIFDIMVIAVTNHKREHYQEMAFTEDDLRQTMEVFFAAFKRITGAVLPKCPPIIYLPFGEEYQSVLNRITGADVISDAETLDFSPEFPINRGDTDQVKEGNNMTECKKCAILVITEKSTDGEEMPVSVRHDNGEEEAREEAYDCSKCHPAFVQKHSRCAKFLEG</sequence>
<dbReference type="PANTHER" id="PTHR10903">
    <property type="entry name" value="GTPASE, IMAP FAMILY MEMBER-RELATED"/>
    <property type="match status" value="1"/>
</dbReference>
<dbReference type="InterPro" id="IPR045058">
    <property type="entry name" value="GIMA/IAN/Toc"/>
</dbReference>
<reference evidence="1" key="1">
    <citation type="submission" date="2023-03" db="EMBL/GenBank/DDBJ databases">
        <authorList>
            <person name="Steffen K."/>
            <person name="Cardenas P."/>
        </authorList>
    </citation>
    <scope>NUCLEOTIDE SEQUENCE</scope>
</reference>
<name>A0AA35RJA7_GEOBA</name>
<dbReference type="EMBL" id="CASHTH010001151">
    <property type="protein sequence ID" value="CAI8012097.1"/>
    <property type="molecule type" value="Genomic_DNA"/>
</dbReference>
<comment type="caution">
    <text evidence="1">The sequence shown here is derived from an EMBL/GenBank/DDBJ whole genome shotgun (WGS) entry which is preliminary data.</text>
</comment>
<organism evidence="1 2">
    <name type="scientific">Geodia barretti</name>
    <name type="common">Barrett's horny sponge</name>
    <dbReference type="NCBI Taxonomy" id="519541"/>
    <lineage>
        <taxon>Eukaryota</taxon>
        <taxon>Metazoa</taxon>
        <taxon>Porifera</taxon>
        <taxon>Demospongiae</taxon>
        <taxon>Heteroscleromorpha</taxon>
        <taxon>Tetractinellida</taxon>
        <taxon>Astrophorina</taxon>
        <taxon>Geodiidae</taxon>
        <taxon>Geodia</taxon>
    </lineage>
</organism>
<accession>A0AA35RJA7</accession>
<evidence type="ECO:0000313" key="2">
    <source>
        <dbReference type="Proteomes" id="UP001174909"/>
    </source>
</evidence>
<evidence type="ECO:0000313" key="1">
    <source>
        <dbReference type="EMBL" id="CAI8012097.1"/>
    </source>
</evidence>
<gene>
    <name evidence="1" type="ORF">GBAR_LOCUS7763</name>
</gene>
<dbReference type="PANTHER" id="PTHR10903:SF184">
    <property type="entry name" value="GTP-BINDING PROTEIN A"/>
    <property type="match status" value="1"/>
</dbReference>
<dbReference type="AlphaFoldDB" id="A0AA35RJA7"/>
<dbReference type="SUPFAM" id="SSF52540">
    <property type="entry name" value="P-loop containing nucleoside triphosphate hydrolases"/>
    <property type="match status" value="2"/>
</dbReference>
<dbReference type="Proteomes" id="UP001174909">
    <property type="component" value="Unassembled WGS sequence"/>
</dbReference>